<sequence length="79" mass="9396">MTPTLFRQAGFRYFFFSREETRMHVHVSHPDGTAKFWLEPEVALAWHTGLSAQQLHTAARFVAAHQQEMQNVWRTYFTR</sequence>
<evidence type="ECO:0000313" key="1">
    <source>
        <dbReference type="EMBL" id="MQA40483.1"/>
    </source>
</evidence>
<protein>
    <submittedName>
        <fullName evidence="1">DUF4160 domain-containing protein</fullName>
    </submittedName>
</protein>
<organism evidence="1 2">
    <name type="scientific">Rugamonas aquatica</name>
    <dbReference type="NCBI Taxonomy" id="2743357"/>
    <lineage>
        <taxon>Bacteria</taxon>
        <taxon>Pseudomonadati</taxon>
        <taxon>Pseudomonadota</taxon>
        <taxon>Betaproteobacteria</taxon>
        <taxon>Burkholderiales</taxon>
        <taxon>Oxalobacteraceae</taxon>
        <taxon>Telluria group</taxon>
        <taxon>Rugamonas</taxon>
    </lineage>
</organism>
<comment type="caution">
    <text evidence="1">The sequence shown here is derived from an EMBL/GenBank/DDBJ whole genome shotgun (WGS) entry which is preliminary data.</text>
</comment>
<name>A0A6A7N5W8_9BURK</name>
<dbReference type="RefSeq" id="WP_152839762.1">
    <property type="nucleotide sequence ID" value="NZ_WHUG01000008.1"/>
</dbReference>
<reference evidence="1 2" key="1">
    <citation type="submission" date="2019-10" db="EMBL/GenBank/DDBJ databases">
        <title>Two novel species isolated from a subtropical stream in China.</title>
        <authorList>
            <person name="Lu H."/>
        </authorList>
    </citation>
    <scope>NUCLEOTIDE SEQUENCE [LARGE SCALE GENOMIC DNA]</scope>
    <source>
        <strain evidence="1 2">FT29W</strain>
    </source>
</reference>
<keyword evidence="2" id="KW-1185">Reference proteome</keyword>
<dbReference type="Proteomes" id="UP000440498">
    <property type="component" value="Unassembled WGS sequence"/>
</dbReference>
<dbReference type="AlphaFoldDB" id="A0A6A7N5W8"/>
<proteinExistence type="predicted"/>
<gene>
    <name evidence="1" type="ORF">GEV02_20225</name>
</gene>
<dbReference type="EMBL" id="WHUG01000008">
    <property type="protein sequence ID" value="MQA40483.1"/>
    <property type="molecule type" value="Genomic_DNA"/>
</dbReference>
<evidence type="ECO:0000313" key="2">
    <source>
        <dbReference type="Proteomes" id="UP000440498"/>
    </source>
</evidence>
<accession>A0A6A7N5W8</accession>
<dbReference type="InterPro" id="IPR025427">
    <property type="entry name" value="DUF4160"/>
</dbReference>
<dbReference type="Pfam" id="PF13711">
    <property type="entry name" value="DUF4160"/>
    <property type="match status" value="1"/>
</dbReference>